<keyword evidence="1" id="KW-0812">Transmembrane</keyword>
<proteinExistence type="predicted"/>
<dbReference type="InterPro" id="IPR007820">
    <property type="entry name" value="AbrB_fam"/>
</dbReference>
<feature type="transmembrane region" description="Helical" evidence="1">
    <location>
        <begin position="187"/>
        <end position="208"/>
    </location>
</feature>
<dbReference type="InterPro" id="IPR017516">
    <property type="entry name" value="AbrB_dup"/>
</dbReference>
<comment type="caution">
    <text evidence="2">The sequence shown here is derived from an EMBL/GenBank/DDBJ whole genome shotgun (WGS) entry which is preliminary data.</text>
</comment>
<gene>
    <name evidence="2" type="ORF">GCM10022215_39720</name>
</gene>
<name>A0ABP7Y1P6_9ACTN</name>
<evidence type="ECO:0000313" key="3">
    <source>
        <dbReference type="Proteomes" id="UP001501495"/>
    </source>
</evidence>
<feature type="transmembrane region" description="Helical" evidence="1">
    <location>
        <begin position="271"/>
        <end position="295"/>
    </location>
</feature>
<organism evidence="2 3">
    <name type="scientific">Nocardioides fonticola</name>
    <dbReference type="NCBI Taxonomy" id="450363"/>
    <lineage>
        <taxon>Bacteria</taxon>
        <taxon>Bacillati</taxon>
        <taxon>Actinomycetota</taxon>
        <taxon>Actinomycetes</taxon>
        <taxon>Propionibacteriales</taxon>
        <taxon>Nocardioidaceae</taxon>
        <taxon>Nocardioides</taxon>
    </lineage>
</organism>
<dbReference type="Pfam" id="PF05145">
    <property type="entry name" value="AbrB"/>
    <property type="match status" value="1"/>
</dbReference>
<dbReference type="PANTHER" id="PTHR38457">
    <property type="entry name" value="REGULATOR ABRB-RELATED"/>
    <property type="match status" value="1"/>
</dbReference>
<reference evidence="3" key="1">
    <citation type="journal article" date="2019" name="Int. J. Syst. Evol. Microbiol.">
        <title>The Global Catalogue of Microorganisms (GCM) 10K type strain sequencing project: providing services to taxonomists for standard genome sequencing and annotation.</title>
        <authorList>
            <consortium name="The Broad Institute Genomics Platform"/>
            <consortium name="The Broad Institute Genome Sequencing Center for Infectious Disease"/>
            <person name="Wu L."/>
            <person name="Ma J."/>
        </authorList>
    </citation>
    <scope>NUCLEOTIDE SEQUENCE [LARGE SCALE GENOMIC DNA]</scope>
    <source>
        <strain evidence="3">JCM 16703</strain>
    </source>
</reference>
<evidence type="ECO:0000313" key="2">
    <source>
        <dbReference type="EMBL" id="GAA4128342.1"/>
    </source>
</evidence>
<protein>
    <submittedName>
        <fullName evidence="2">AbrB family transcriptional regulator</fullName>
    </submittedName>
</protein>
<feature type="transmembrane region" description="Helical" evidence="1">
    <location>
        <begin position="215"/>
        <end position="236"/>
    </location>
</feature>
<feature type="transmembrane region" description="Helical" evidence="1">
    <location>
        <begin position="121"/>
        <end position="142"/>
    </location>
</feature>
<dbReference type="PIRSF" id="PIRSF038991">
    <property type="entry name" value="Protein_AbrB"/>
    <property type="match status" value="1"/>
</dbReference>
<dbReference type="NCBIfam" id="TIGR03082">
    <property type="entry name" value="Gneg_AbrB_dup"/>
    <property type="match status" value="2"/>
</dbReference>
<feature type="transmembrane region" description="Helical" evidence="1">
    <location>
        <begin position="154"/>
        <end position="175"/>
    </location>
</feature>
<accession>A0ABP7Y1P6</accession>
<sequence>MSGASEEGSHVRSARAAALLVVAVTAVSSVVLSIAGLPSAVLFGGLIGGMAHALTSPTELGVPRPVYRIAQGVIGVTIGCVVSVPALRAMGQDAVAIGLVTLGTVVVSVAAGRLLALRDDVSPITGAFALIAGGASGVVTVARELGADDRVVTVVQYLRVLIVLVSLPLVTSTIFHPPDGVGRLEVAADPVGSVVVTVVAVVVGLAIASRIPIPTATLLAPLVLAAIAAAGGWFGPLAVPDLIQAPALALVGAQVGLRFTRASLRSIVRMLPAVLAIIVGMVVASGAMAAALAAFTPVDGLTAYLATTPGGLFAVLATAADSGSDVTYVLAVQLFRLLVVLALTPLLARLLSARPDR</sequence>
<evidence type="ECO:0000256" key="1">
    <source>
        <dbReference type="SAM" id="Phobius"/>
    </source>
</evidence>
<dbReference type="RefSeq" id="WP_344735251.1">
    <property type="nucleotide sequence ID" value="NZ_BAAAZH010000032.1"/>
</dbReference>
<feature type="transmembrane region" description="Helical" evidence="1">
    <location>
        <begin position="16"/>
        <end position="46"/>
    </location>
</feature>
<dbReference type="Proteomes" id="UP001501495">
    <property type="component" value="Unassembled WGS sequence"/>
</dbReference>
<keyword evidence="1" id="KW-0472">Membrane</keyword>
<dbReference type="EMBL" id="BAAAZH010000032">
    <property type="protein sequence ID" value="GAA4128342.1"/>
    <property type="molecule type" value="Genomic_DNA"/>
</dbReference>
<feature type="transmembrane region" description="Helical" evidence="1">
    <location>
        <begin position="301"/>
        <end position="319"/>
    </location>
</feature>
<feature type="transmembrane region" description="Helical" evidence="1">
    <location>
        <begin position="94"/>
        <end position="115"/>
    </location>
</feature>
<feature type="transmembrane region" description="Helical" evidence="1">
    <location>
        <begin position="66"/>
        <end position="87"/>
    </location>
</feature>
<keyword evidence="3" id="KW-1185">Reference proteome</keyword>
<dbReference type="PANTHER" id="PTHR38457:SF1">
    <property type="entry name" value="REGULATOR ABRB-RELATED"/>
    <property type="match status" value="1"/>
</dbReference>
<keyword evidence="1" id="KW-1133">Transmembrane helix</keyword>
<feature type="transmembrane region" description="Helical" evidence="1">
    <location>
        <begin position="326"/>
        <end position="348"/>
    </location>
</feature>